<dbReference type="Proteomes" id="UP000018144">
    <property type="component" value="Unassembled WGS sequence"/>
</dbReference>
<evidence type="ECO:0000259" key="11">
    <source>
        <dbReference type="PROSITE" id="PS50893"/>
    </source>
</evidence>
<keyword evidence="8 10" id="KW-1133">Transmembrane helix</keyword>
<protein>
    <submittedName>
        <fullName evidence="12">Similar to ATP-binding cassette sub-family A member 7 acc. no. Q91V24</fullName>
    </submittedName>
</protein>
<comment type="subcellular location">
    <subcellularLocation>
        <location evidence="1">Membrane</location>
        <topology evidence="1">Multi-pass membrane protein</topology>
    </subcellularLocation>
</comment>
<feature type="transmembrane region" description="Helical" evidence="10">
    <location>
        <begin position="1038"/>
        <end position="1060"/>
    </location>
</feature>
<dbReference type="PANTHER" id="PTHR19229">
    <property type="entry name" value="ATP-BINDING CASSETTE TRANSPORTER SUBFAMILY A ABCA"/>
    <property type="match status" value="1"/>
</dbReference>
<keyword evidence="3" id="KW-0813">Transport</keyword>
<evidence type="ECO:0000256" key="2">
    <source>
        <dbReference type="ARBA" id="ARBA00008869"/>
    </source>
</evidence>
<dbReference type="STRING" id="1076935.U4LLY1"/>
<comment type="similarity">
    <text evidence="2">Belongs to the ABC transporter superfamily. ABCA family.</text>
</comment>
<dbReference type="InterPro" id="IPR013525">
    <property type="entry name" value="ABC2_TM"/>
</dbReference>
<dbReference type="CDD" id="cd03263">
    <property type="entry name" value="ABC_subfamily_A"/>
    <property type="match status" value="2"/>
</dbReference>
<keyword evidence="5" id="KW-0677">Repeat</keyword>
<dbReference type="SMART" id="SM00382">
    <property type="entry name" value="AAA"/>
    <property type="match status" value="2"/>
</dbReference>
<proteinExistence type="inferred from homology"/>
<feature type="transmembrane region" description="Helical" evidence="10">
    <location>
        <begin position="409"/>
        <end position="429"/>
    </location>
</feature>
<feature type="domain" description="ABC transporter" evidence="11">
    <location>
        <begin position="1239"/>
        <end position="1462"/>
    </location>
</feature>
<dbReference type="GO" id="GO:0016887">
    <property type="term" value="F:ATP hydrolysis activity"/>
    <property type="evidence" value="ECO:0007669"/>
    <property type="project" value="InterPro"/>
</dbReference>
<dbReference type="GO" id="GO:0005319">
    <property type="term" value="F:lipid transporter activity"/>
    <property type="evidence" value="ECO:0007669"/>
    <property type="project" value="TreeGrafter"/>
</dbReference>
<evidence type="ECO:0000256" key="8">
    <source>
        <dbReference type="ARBA" id="ARBA00022989"/>
    </source>
</evidence>
<keyword evidence="7 12" id="KW-0067">ATP-binding</keyword>
<keyword evidence="6" id="KW-0547">Nucleotide-binding</keyword>
<evidence type="ECO:0000313" key="12">
    <source>
        <dbReference type="EMBL" id="CCX30340.1"/>
    </source>
</evidence>
<dbReference type="PROSITE" id="PS00211">
    <property type="entry name" value="ABC_TRANSPORTER_1"/>
    <property type="match status" value="2"/>
</dbReference>
<dbReference type="InterPro" id="IPR003593">
    <property type="entry name" value="AAA+_ATPase"/>
</dbReference>
<dbReference type="InterPro" id="IPR026082">
    <property type="entry name" value="ABCA"/>
</dbReference>
<gene>
    <name evidence="12" type="ORF">PCON_08537</name>
</gene>
<feature type="transmembrane region" description="Helical" evidence="10">
    <location>
        <begin position="994"/>
        <end position="1017"/>
    </location>
</feature>
<feature type="transmembrane region" description="Helical" evidence="10">
    <location>
        <begin position="816"/>
        <end position="837"/>
    </location>
</feature>
<evidence type="ECO:0000256" key="10">
    <source>
        <dbReference type="SAM" id="Phobius"/>
    </source>
</evidence>
<keyword evidence="9 10" id="KW-0472">Membrane</keyword>
<evidence type="ECO:0000256" key="6">
    <source>
        <dbReference type="ARBA" id="ARBA00022741"/>
    </source>
</evidence>
<dbReference type="OMA" id="WKNWIVL"/>
<evidence type="ECO:0000256" key="4">
    <source>
        <dbReference type="ARBA" id="ARBA00022692"/>
    </source>
</evidence>
<organism evidence="12 13">
    <name type="scientific">Pyronema omphalodes (strain CBS 100304)</name>
    <name type="common">Pyronema confluens</name>
    <dbReference type="NCBI Taxonomy" id="1076935"/>
    <lineage>
        <taxon>Eukaryota</taxon>
        <taxon>Fungi</taxon>
        <taxon>Dikarya</taxon>
        <taxon>Ascomycota</taxon>
        <taxon>Pezizomycotina</taxon>
        <taxon>Pezizomycetes</taxon>
        <taxon>Pezizales</taxon>
        <taxon>Pyronemataceae</taxon>
        <taxon>Pyronema</taxon>
    </lineage>
</organism>
<feature type="transmembrane region" description="Helical" evidence="10">
    <location>
        <begin position="1181"/>
        <end position="1202"/>
    </location>
</feature>
<dbReference type="eggNOG" id="KOG0059">
    <property type="taxonomic scope" value="Eukaryota"/>
</dbReference>
<dbReference type="GO" id="GO:0140359">
    <property type="term" value="F:ABC-type transporter activity"/>
    <property type="evidence" value="ECO:0007669"/>
    <property type="project" value="InterPro"/>
</dbReference>
<keyword evidence="13" id="KW-1185">Reference proteome</keyword>
<feature type="domain" description="ABC transporter" evidence="11">
    <location>
        <begin position="455"/>
        <end position="687"/>
    </location>
</feature>
<dbReference type="OrthoDB" id="8061355at2759"/>
<evidence type="ECO:0000256" key="1">
    <source>
        <dbReference type="ARBA" id="ARBA00004141"/>
    </source>
</evidence>
<dbReference type="PANTHER" id="PTHR19229:SF36">
    <property type="entry name" value="ATP-BINDING CASSETTE SUB-FAMILY A MEMBER 2"/>
    <property type="match status" value="1"/>
</dbReference>
<feature type="transmembrane region" description="Helical" evidence="10">
    <location>
        <begin position="1072"/>
        <end position="1094"/>
    </location>
</feature>
<dbReference type="GO" id="GO:0016020">
    <property type="term" value="C:membrane"/>
    <property type="evidence" value="ECO:0007669"/>
    <property type="project" value="UniProtKB-SubCell"/>
</dbReference>
<feature type="transmembrane region" description="Helical" evidence="10">
    <location>
        <begin position="235"/>
        <end position="254"/>
    </location>
</feature>
<feature type="transmembrane region" description="Helical" evidence="10">
    <location>
        <begin position="25"/>
        <end position="45"/>
    </location>
</feature>
<sequence>MANATLRQTWALMRKNLIINLRRQYFSTVIRAFIFPILFVAIVSFSRNILLPPSNYGVGSPTPVRSLRDALAAQPTKDKLMFVNSGLGEEVDQVISRLQNGLRNVGNVTVLTDPKSLREECQSNLNGVSPCFAAVVFQSSPNTNGSAGNGTWKYLLRGDNDLNGLKVDAIKHDNPVQKILLPLQLAVDHAIARQSGYTGPDLEVDEFMYTEMTNKEFDDRVREAFAKILTSYLSAAYQIGMIGVVYHLVGFQAMERERGLSTLIEAMGGSKMARMMAYQIAFSIMYIIGWIVISFSLWGGLLQRSSLGIVLIWHLLAGLAFTSWAMFLGSIFKKAQLSGILSTVFSLALGVIAQVANGSSTAAVAILSFLFPPMNYVYHFITMGHFEGKGVGASAIKGAPEANSQLPLVAFWIFSVVQIIVFPIAAAYIEKYLFGTESPGHRYINGGAIQPGNAVELRSFTKRYPPRLLTRLFGKRKEPVLAVNGLTLDVLEGQILVLLGANGSGKTTTLEAIAGLASVREGDISIATGEAGGIGICPQKNVLWDDMTVEEHVRIWNLIKCKGDDQATLKRLIEECDLTKKRKARSKTLSGGQKRKLQLAAMLTGGSNVCAIDEVSSGLDPLSRRKIWDIILAVRGSRTIILTSHFLDEADLLADHIAILSKGQLKCEGSAVELKTQYGGGYRVHAPIDAPGFQGVAMQRFYDKTIYNVADASEANRLIEALEKSDVSDYYVSGPSIEDVFLKVAGDGMIDGPQNAGSQDKLTVPAVAEAISATTSAAGSQIDKSAVDLHNGIRTSVFSQVWSLIRKRITILQRGYLPTIAAIIIPIIAAGATMSTFKDHPGISCGTERAFRSTDIQSLKFDPDFKIVLGPAPNPNITELIGVASILFPGGESAGGMPSGLTPDSLLKAFHYVDTIPQFTQYITENYKNVTPGGMFIDGNKATYAFLGSPFTSLFTGMTIQSLVSNLALKIPGGITAHYQAFDYIWPAGQGQTLLFITYTCLAFSVFPAFFVLYPAVERLRKIRALHYSNGVRAFPLWLAYTIFDFIAVILISVVCIGLFAGATSGWYHLPYVFAVMLLYGLASILMVYCISLFMPSQLSAFALAAGGQAAMFLIYLITYMGISSIAAAADAPRAQEISHYFFGAISPVVNLLHALFVSLNSFRVSCDGGNLISYPGTFKLYGSSITFLICQIGIFFTILLLHDTNRLRLPTRSAAPAADVESHPEKAIHDEAASVNGLVVDRVSKHFAKFQAVDNISFSVPPSSVYALLGPNGAGKTTTINMIRADMPPSSGSIKVCGIPSTNPMARTHLGVCPQFDAIDRMTVYEHLVFYARIRGVGQVEYNVDEALRAVGLEPFRHRIAEQLSGGNKRKLSLAIALMGNPAVLLLDEPSSGMDALAKRRMWRTLEGVGKGRAVVLTTHSMEECSALASKAGIMKTRMLAEGTVEELRRDAGDKYLIHLVLGSAPRSTPEEMRAVKTWVQQVFRGAEVEAREFGGQVRVLVPGGERGVREVFKTLEKQARERGVRYWSVDRGTMDMVFLEVVGREVDDGKEVKRSAWKRWAVRLGAPWLLLVG</sequence>
<feature type="transmembrane region" description="Helical" evidence="10">
    <location>
        <begin position="1101"/>
        <end position="1121"/>
    </location>
</feature>
<dbReference type="EMBL" id="HF935439">
    <property type="protein sequence ID" value="CCX30340.1"/>
    <property type="molecule type" value="Genomic_DNA"/>
</dbReference>
<evidence type="ECO:0000256" key="5">
    <source>
        <dbReference type="ARBA" id="ARBA00022737"/>
    </source>
</evidence>
<dbReference type="Pfam" id="PF00005">
    <property type="entry name" value="ABC_tran"/>
    <property type="match status" value="2"/>
</dbReference>
<evidence type="ECO:0000256" key="9">
    <source>
        <dbReference type="ARBA" id="ARBA00023136"/>
    </source>
</evidence>
<accession>U4LLY1</accession>
<evidence type="ECO:0000256" key="3">
    <source>
        <dbReference type="ARBA" id="ARBA00022448"/>
    </source>
</evidence>
<dbReference type="InterPro" id="IPR017871">
    <property type="entry name" value="ABC_transporter-like_CS"/>
</dbReference>
<reference evidence="12 13" key="1">
    <citation type="journal article" date="2013" name="PLoS Genet.">
        <title>The genome and development-dependent transcriptomes of Pyronema confluens: a window into fungal evolution.</title>
        <authorList>
            <person name="Traeger S."/>
            <person name="Altegoer F."/>
            <person name="Freitag M."/>
            <person name="Gabaldon T."/>
            <person name="Kempken F."/>
            <person name="Kumar A."/>
            <person name="Marcet-Houben M."/>
            <person name="Poggeler S."/>
            <person name="Stajich J.E."/>
            <person name="Nowrousian M."/>
        </authorList>
    </citation>
    <scope>NUCLEOTIDE SEQUENCE [LARGE SCALE GENOMIC DNA]</scope>
    <source>
        <strain evidence="13">CBS 100304</strain>
        <tissue evidence="12">Vegetative mycelium</tissue>
    </source>
</reference>
<feature type="transmembrane region" description="Helical" evidence="10">
    <location>
        <begin position="344"/>
        <end position="371"/>
    </location>
</feature>
<dbReference type="InterPro" id="IPR003439">
    <property type="entry name" value="ABC_transporter-like_ATP-bd"/>
</dbReference>
<evidence type="ECO:0000256" key="7">
    <source>
        <dbReference type="ARBA" id="ARBA00022840"/>
    </source>
</evidence>
<keyword evidence="4 10" id="KW-0812">Transmembrane</keyword>
<dbReference type="GO" id="GO:0005524">
    <property type="term" value="F:ATP binding"/>
    <property type="evidence" value="ECO:0007669"/>
    <property type="project" value="UniProtKB-KW"/>
</dbReference>
<evidence type="ECO:0000313" key="13">
    <source>
        <dbReference type="Proteomes" id="UP000018144"/>
    </source>
</evidence>
<dbReference type="PROSITE" id="PS50893">
    <property type="entry name" value="ABC_TRANSPORTER_2"/>
    <property type="match status" value="2"/>
</dbReference>
<dbReference type="InterPro" id="IPR027417">
    <property type="entry name" value="P-loop_NTPase"/>
</dbReference>
<name>U4LLY1_PYROM</name>
<dbReference type="SUPFAM" id="SSF52540">
    <property type="entry name" value="P-loop containing nucleoside triphosphate hydrolases"/>
    <property type="match status" value="2"/>
</dbReference>
<feature type="transmembrane region" description="Helical" evidence="10">
    <location>
        <begin position="310"/>
        <end position="332"/>
    </location>
</feature>
<dbReference type="Gene3D" id="3.40.50.300">
    <property type="entry name" value="P-loop containing nucleotide triphosphate hydrolases"/>
    <property type="match status" value="2"/>
</dbReference>
<feature type="transmembrane region" description="Helical" evidence="10">
    <location>
        <begin position="1141"/>
        <end position="1160"/>
    </location>
</feature>
<dbReference type="Pfam" id="PF12698">
    <property type="entry name" value="ABC2_membrane_3"/>
    <property type="match status" value="1"/>
</dbReference>
<feature type="transmembrane region" description="Helical" evidence="10">
    <location>
        <begin position="275"/>
        <end position="298"/>
    </location>
</feature>